<dbReference type="InterPro" id="IPR001345">
    <property type="entry name" value="PG/BPGM_mutase_AS"/>
</dbReference>
<dbReference type="Proteomes" id="UP000199531">
    <property type="component" value="Unassembled WGS sequence"/>
</dbReference>
<keyword evidence="2" id="KW-0413">Isomerase</keyword>
<dbReference type="EMBL" id="FOCW01000001">
    <property type="protein sequence ID" value="SEN28231.1"/>
    <property type="molecule type" value="Genomic_DNA"/>
</dbReference>
<dbReference type="GO" id="GO:0005737">
    <property type="term" value="C:cytoplasm"/>
    <property type="evidence" value="ECO:0007669"/>
    <property type="project" value="TreeGrafter"/>
</dbReference>
<feature type="binding site" evidence="4">
    <location>
        <position position="62"/>
    </location>
    <ligand>
        <name>substrate</name>
    </ligand>
</feature>
<protein>
    <submittedName>
        <fullName evidence="5">Probable phosphoglycerate mutase</fullName>
    </submittedName>
</protein>
<dbReference type="Pfam" id="PF00300">
    <property type="entry name" value="His_Phos_1"/>
    <property type="match status" value="1"/>
</dbReference>
<accession>A0A1H8F8H7</accession>
<dbReference type="Gene3D" id="3.40.50.1240">
    <property type="entry name" value="Phosphoglycerate mutase-like"/>
    <property type="match status" value="1"/>
</dbReference>
<gene>
    <name evidence="5" type="ORF">SAMN02745977_00969</name>
</gene>
<name>A0A1H8F8H7_9BURK</name>
<reference evidence="5 6" key="1">
    <citation type="submission" date="2016-10" db="EMBL/GenBank/DDBJ databases">
        <authorList>
            <person name="de Groot N.N."/>
        </authorList>
    </citation>
    <scope>NUCLEOTIDE SEQUENCE [LARGE SCALE GENOMIC DNA]</scope>
    <source>
        <strain evidence="5 6">DSM 15123</strain>
    </source>
</reference>
<evidence type="ECO:0000256" key="3">
    <source>
        <dbReference type="PIRSR" id="PIRSR613078-1"/>
    </source>
</evidence>
<organism evidence="5 6">
    <name type="scientific">Brachymonas denitrificans DSM 15123</name>
    <dbReference type="NCBI Taxonomy" id="1121117"/>
    <lineage>
        <taxon>Bacteria</taxon>
        <taxon>Pseudomonadati</taxon>
        <taxon>Pseudomonadota</taxon>
        <taxon>Betaproteobacteria</taxon>
        <taxon>Burkholderiales</taxon>
        <taxon>Comamonadaceae</taxon>
        <taxon>Brachymonas</taxon>
    </lineage>
</organism>
<dbReference type="InterPro" id="IPR029033">
    <property type="entry name" value="His_PPase_superfam"/>
</dbReference>
<evidence type="ECO:0000313" key="6">
    <source>
        <dbReference type="Proteomes" id="UP000199531"/>
    </source>
</evidence>
<keyword evidence="6" id="KW-1185">Reference proteome</keyword>
<dbReference type="OrthoDB" id="9783269at2"/>
<evidence type="ECO:0000256" key="1">
    <source>
        <dbReference type="ARBA" id="ARBA00023152"/>
    </source>
</evidence>
<dbReference type="PROSITE" id="PS00175">
    <property type="entry name" value="PG_MUTASE"/>
    <property type="match status" value="1"/>
</dbReference>
<dbReference type="InterPro" id="IPR013078">
    <property type="entry name" value="His_Pase_superF_clade-1"/>
</dbReference>
<dbReference type="STRING" id="1121117.SAMN02745977_00969"/>
<keyword evidence="1" id="KW-0324">Glycolysis</keyword>
<proteinExistence type="predicted"/>
<dbReference type="SMART" id="SM00855">
    <property type="entry name" value="PGAM"/>
    <property type="match status" value="1"/>
</dbReference>
<sequence>MLEVILIRHGETDANRSLRFQGHADIPLNATGLLQSDRLARAFRNNGILERVAASYSSDLQRAVQTAQTSLQQTPHAAPVLQSALREQSFGVLEGLTFDEARASYPNDVESWMQFNADYALPSGESTRQFHDRVLGALNDIALAHRNTPENSCVLVFSHGGVVDMAWRHLTGQPLSGPRTCEIPNVGLNHMRWDGRRFHLQDWADARHVADLPEQPRYDQRKLRGRN</sequence>
<dbReference type="InterPro" id="IPR050275">
    <property type="entry name" value="PGM_Phosphatase"/>
</dbReference>
<dbReference type="CDD" id="cd07067">
    <property type="entry name" value="HP_PGM_like"/>
    <property type="match status" value="1"/>
</dbReference>
<dbReference type="RefSeq" id="WP_091814514.1">
    <property type="nucleotide sequence ID" value="NZ_FOCW01000001.1"/>
</dbReference>
<dbReference type="PANTHER" id="PTHR48100">
    <property type="entry name" value="BROAD-SPECIFICITY PHOSPHATASE YOR283W-RELATED"/>
    <property type="match status" value="1"/>
</dbReference>
<feature type="active site" description="Proton donor/acceptor" evidence="3">
    <location>
        <position position="87"/>
    </location>
</feature>
<evidence type="ECO:0000256" key="2">
    <source>
        <dbReference type="ARBA" id="ARBA00023235"/>
    </source>
</evidence>
<dbReference type="GO" id="GO:0016791">
    <property type="term" value="F:phosphatase activity"/>
    <property type="evidence" value="ECO:0007669"/>
    <property type="project" value="TreeGrafter"/>
</dbReference>
<feature type="binding site" evidence="4">
    <location>
        <begin position="8"/>
        <end position="15"/>
    </location>
    <ligand>
        <name>substrate</name>
    </ligand>
</feature>
<evidence type="ECO:0000256" key="4">
    <source>
        <dbReference type="PIRSR" id="PIRSR613078-2"/>
    </source>
</evidence>
<dbReference type="AlphaFoldDB" id="A0A1H8F8H7"/>
<dbReference type="SUPFAM" id="SSF53254">
    <property type="entry name" value="Phosphoglycerate mutase-like"/>
    <property type="match status" value="1"/>
</dbReference>
<dbReference type="PANTHER" id="PTHR48100:SF1">
    <property type="entry name" value="HISTIDINE PHOSPHATASE FAMILY PROTEIN-RELATED"/>
    <property type="match status" value="1"/>
</dbReference>
<evidence type="ECO:0000313" key="5">
    <source>
        <dbReference type="EMBL" id="SEN28231.1"/>
    </source>
</evidence>
<feature type="active site" description="Tele-phosphohistidine intermediate" evidence="3">
    <location>
        <position position="9"/>
    </location>
</feature>